<dbReference type="AlphaFoldDB" id="A0AAV4Q0R2"/>
<evidence type="ECO:0000313" key="2">
    <source>
        <dbReference type="EMBL" id="GIY01721.1"/>
    </source>
</evidence>
<dbReference type="PANTHER" id="PTHR13371">
    <property type="entry name" value="GLYCINE-, GLUTAMATE-, THIENYLCYCLOHEXYLPIPERIDINE-BINDING PROTEIN"/>
    <property type="match status" value="1"/>
</dbReference>
<dbReference type="InterPro" id="IPR052607">
    <property type="entry name" value="CEP104-like"/>
</dbReference>
<evidence type="ECO:0000313" key="3">
    <source>
        <dbReference type="Proteomes" id="UP001054945"/>
    </source>
</evidence>
<dbReference type="Proteomes" id="UP001054945">
    <property type="component" value="Unassembled WGS sequence"/>
</dbReference>
<gene>
    <name evidence="2" type="primary">CEP104</name>
    <name evidence="2" type="ORF">CEXT_661991</name>
</gene>
<name>A0AAV4Q0R2_CAEEX</name>
<accession>A0AAV4Q0R2</accession>
<dbReference type="EMBL" id="BPLR01005363">
    <property type="protein sequence ID" value="GIY01721.1"/>
    <property type="molecule type" value="Genomic_DNA"/>
</dbReference>
<dbReference type="PANTHER" id="PTHR13371:SF0">
    <property type="entry name" value="CENTROSOMAL PROTEIN OF 104 KDA"/>
    <property type="match status" value="1"/>
</dbReference>
<reference evidence="2 3" key="1">
    <citation type="submission" date="2021-06" db="EMBL/GenBank/DDBJ databases">
        <title>Caerostris extrusa draft genome.</title>
        <authorList>
            <person name="Kono N."/>
            <person name="Arakawa K."/>
        </authorList>
    </citation>
    <scope>NUCLEOTIDE SEQUENCE [LARGE SCALE GENOMIC DNA]</scope>
</reference>
<dbReference type="SUPFAM" id="SSF48371">
    <property type="entry name" value="ARM repeat"/>
    <property type="match status" value="1"/>
</dbReference>
<dbReference type="InterPro" id="IPR016024">
    <property type="entry name" value="ARM-type_fold"/>
</dbReference>
<keyword evidence="3" id="KW-1185">Reference proteome</keyword>
<dbReference type="Gene3D" id="1.25.10.10">
    <property type="entry name" value="Leucine-rich Repeat Variant"/>
    <property type="match status" value="1"/>
</dbReference>
<dbReference type="GO" id="GO:0005929">
    <property type="term" value="C:cilium"/>
    <property type="evidence" value="ECO:0007669"/>
    <property type="project" value="TreeGrafter"/>
</dbReference>
<feature type="region of interest" description="Disordered" evidence="1">
    <location>
        <begin position="67"/>
        <end position="89"/>
    </location>
</feature>
<dbReference type="InterPro" id="IPR011989">
    <property type="entry name" value="ARM-like"/>
</dbReference>
<evidence type="ECO:0000256" key="1">
    <source>
        <dbReference type="SAM" id="MobiDB-lite"/>
    </source>
</evidence>
<sequence>MYVDVEVAQLIRALDRKKHKAIFNDRFVYAKKLKYAQNQLMKVGEKLGKLDIEKELAKIIKENDEENQQDTFIQNGTSKHKRSSISSRPPNEMLVPMVGNFLDHDENVVPALNKGVKKQPSVFPGSDVETGNDLVLGKLTEKRGERRRRCLLMCLSHSPNDVVKAASFLLQKALCDKVFSIYTSALSILAMCFKSFIPTHQVSKIEAATLAEKNVNGYFREAPRLKNASVQYLTNEFPYSELENFQIISLYVLDPLQHVLNVRLAQGRCELLEKLIEVYPPSSHTILSLSKVMPFLVDALQHPASSVRGAAERIILCLYEREGPKVRKHIPFESSASKRNIMHRRLLQAFDKIDKQSSVKGKSNNKKKEFQNKFLLLPLLN</sequence>
<dbReference type="Pfam" id="PF21040">
    <property type="entry name" value="CEP104-like_TOG"/>
    <property type="match status" value="1"/>
</dbReference>
<proteinExistence type="predicted"/>
<organism evidence="2 3">
    <name type="scientific">Caerostris extrusa</name>
    <name type="common">Bark spider</name>
    <name type="synonym">Caerostris bankana</name>
    <dbReference type="NCBI Taxonomy" id="172846"/>
    <lineage>
        <taxon>Eukaryota</taxon>
        <taxon>Metazoa</taxon>
        <taxon>Ecdysozoa</taxon>
        <taxon>Arthropoda</taxon>
        <taxon>Chelicerata</taxon>
        <taxon>Arachnida</taxon>
        <taxon>Araneae</taxon>
        <taxon>Araneomorphae</taxon>
        <taxon>Entelegynae</taxon>
        <taxon>Araneoidea</taxon>
        <taxon>Araneidae</taxon>
        <taxon>Caerostris</taxon>
    </lineage>
</organism>
<protein>
    <submittedName>
        <fullName evidence="2">Centrosomal protein</fullName>
    </submittedName>
</protein>
<comment type="caution">
    <text evidence="2">The sequence shown here is derived from an EMBL/GenBank/DDBJ whole genome shotgun (WGS) entry which is preliminary data.</text>
</comment>